<dbReference type="InterPro" id="IPR011871">
    <property type="entry name" value="Fib_succ_major"/>
</dbReference>
<gene>
    <name evidence="2" type="ORF">JCM15548_14032</name>
</gene>
<protein>
    <submittedName>
        <fullName evidence="2">Major paralogous domain protein</fullName>
    </submittedName>
</protein>
<dbReference type="EMBL" id="BAZW01000055">
    <property type="protein sequence ID" value="GAO31645.1"/>
    <property type="molecule type" value="Genomic_DNA"/>
</dbReference>
<reference evidence="2 3" key="1">
    <citation type="journal article" date="2015" name="Microbes Environ.">
        <title>Distribution and evolution of nitrogen fixation genes in the phylum bacteroidetes.</title>
        <authorList>
            <person name="Inoue J."/>
            <person name="Oshima K."/>
            <person name="Suda W."/>
            <person name="Sakamoto M."/>
            <person name="Iino T."/>
            <person name="Noda S."/>
            <person name="Hongoh Y."/>
            <person name="Hattori M."/>
            <person name="Ohkuma M."/>
        </authorList>
    </citation>
    <scope>NUCLEOTIDE SEQUENCE [LARGE SCALE GENOMIC DNA]</scope>
    <source>
        <strain evidence="2">JCM 15548</strain>
    </source>
</reference>
<evidence type="ECO:0000313" key="2">
    <source>
        <dbReference type="EMBL" id="GAO31645.1"/>
    </source>
</evidence>
<proteinExistence type="predicted"/>
<dbReference type="NCBIfam" id="TIGR02145">
    <property type="entry name" value="Fib_succ_major"/>
    <property type="match status" value="1"/>
</dbReference>
<evidence type="ECO:0000313" key="3">
    <source>
        <dbReference type="Proteomes" id="UP000032900"/>
    </source>
</evidence>
<dbReference type="STRING" id="1236989.JCM15548_14032"/>
<keyword evidence="3" id="KW-1185">Reference proteome</keyword>
<accession>A0A0E9M399</accession>
<dbReference type="Proteomes" id="UP000032900">
    <property type="component" value="Unassembled WGS sequence"/>
</dbReference>
<name>A0A0E9M399_9BACT</name>
<sequence length="195" mass="22089">MLIPTGHSYSEWRNLTSGAYSIYPYTNIDGLNSDAEVLAAYGALYNWYAVESDKLCPVGWYMPGDTEWKQLVNYLGAHGYPNEWDNPKSAANALKSCKQVNSLLGGDCATDDHPRWNSHNIIFGTDNFGFSALPSGVRDYSDYFLDLGTSSYWWSRKEFDTKYSENFSLSDEFGITNYGMLDKRNGLSVRCIRIE</sequence>
<evidence type="ECO:0000259" key="1">
    <source>
        <dbReference type="Pfam" id="PF09603"/>
    </source>
</evidence>
<organism evidence="2 3">
    <name type="scientific">Geofilum rubicundum JCM 15548</name>
    <dbReference type="NCBI Taxonomy" id="1236989"/>
    <lineage>
        <taxon>Bacteria</taxon>
        <taxon>Pseudomonadati</taxon>
        <taxon>Bacteroidota</taxon>
        <taxon>Bacteroidia</taxon>
        <taxon>Marinilabiliales</taxon>
        <taxon>Marinilabiliaceae</taxon>
        <taxon>Geofilum</taxon>
    </lineage>
</organism>
<dbReference type="AlphaFoldDB" id="A0A0E9M399"/>
<dbReference type="Pfam" id="PF09603">
    <property type="entry name" value="Fib_succ_major"/>
    <property type="match status" value="1"/>
</dbReference>
<comment type="caution">
    <text evidence="2">The sequence shown here is derived from an EMBL/GenBank/DDBJ whole genome shotgun (WGS) entry which is preliminary data.</text>
</comment>
<feature type="domain" description="Fibrobacter succinogenes major paralogous" evidence="1">
    <location>
        <begin position="33"/>
        <end position="193"/>
    </location>
</feature>